<dbReference type="GO" id="GO:0008017">
    <property type="term" value="F:microtubule binding"/>
    <property type="evidence" value="ECO:0007669"/>
    <property type="project" value="InterPro"/>
</dbReference>
<dbReference type="GO" id="GO:0007018">
    <property type="term" value="P:microtubule-based movement"/>
    <property type="evidence" value="ECO:0007669"/>
    <property type="project" value="InterPro"/>
</dbReference>
<keyword evidence="19" id="KW-1185">Reference proteome</keyword>
<keyword evidence="11" id="KW-0206">Cytoskeleton</keyword>
<evidence type="ECO:0000256" key="11">
    <source>
        <dbReference type="ARBA" id="ARBA00023212"/>
    </source>
</evidence>
<feature type="compositionally biased region" description="Polar residues" evidence="17">
    <location>
        <begin position="846"/>
        <end position="856"/>
    </location>
</feature>
<keyword evidence="6 15" id="KW-0067">ATP-binding</keyword>
<keyword evidence="12" id="KW-0966">Cell projection</keyword>
<dbReference type="PROSITE" id="PS00411">
    <property type="entry name" value="KINESIN_MOTOR_1"/>
    <property type="match status" value="1"/>
</dbReference>
<dbReference type="Gene3D" id="3.40.850.10">
    <property type="entry name" value="Kinesin motor domain"/>
    <property type="match status" value="1"/>
</dbReference>
<protein>
    <recommendedName>
        <fullName evidence="16">Kinesin-like protein</fullName>
    </recommendedName>
</protein>
<evidence type="ECO:0000256" key="5">
    <source>
        <dbReference type="ARBA" id="ARBA00022741"/>
    </source>
</evidence>
<evidence type="ECO:0000256" key="9">
    <source>
        <dbReference type="ARBA" id="ARBA00023069"/>
    </source>
</evidence>
<evidence type="ECO:0000256" key="13">
    <source>
        <dbReference type="ARBA" id="ARBA00059553"/>
    </source>
</evidence>
<dbReference type="FunFam" id="3.40.850.10:FF:000040">
    <property type="entry name" value="Kinesin-like protein"/>
    <property type="match status" value="1"/>
</dbReference>
<accession>A0A8B8A5B9</accession>
<dbReference type="GO" id="GO:0005524">
    <property type="term" value="F:ATP binding"/>
    <property type="evidence" value="ECO:0007669"/>
    <property type="project" value="UniProtKB-UniRule"/>
</dbReference>
<name>A0A8B8A5B9_ACAPL</name>
<comment type="similarity">
    <text evidence="15 16">Belongs to the TRAFAC class myosin-kinesin ATPase superfamily. Kinesin family.</text>
</comment>
<dbReference type="PROSITE" id="PS50067">
    <property type="entry name" value="KINESIN_MOTOR_2"/>
    <property type="match status" value="1"/>
</dbReference>
<dbReference type="GO" id="GO:0005874">
    <property type="term" value="C:microtubule"/>
    <property type="evidence" value="ECO:0007669"/>
    <property type="project" value="UniProtKB-KW"/>
</dbReference>
<feature type="binding site" evidence="15">
    <location>
        <begin position="160"/>
        <end position="167"/>
    </location>
    <ligand>
        <name>ATP</name>
        <dbReference type="ChEBI" id="CHEBI:30616"/>
    </ligand>
</feature>
<feature type="compositionally biased region" description="Polar residues" evidence="17">
    <location>
        <begin position="867"/>
        <end position="883"/>
    </location>
</feature>
<evidence type="ECO:0000256" key="6">
    <source>
        <dbReference type="ARBA" id="ARBA00022840"/>
    </source>
</evidence>
<dbReference type="SMART" id="SM00129">
    <property type="entry name" value="KISc"/>
    <property type="match status" value="1"/>
</dbReference>
<keyword evidence="3" id="KW-0597">Phosphoprotein</keyword>
<evidence type="ECO:0000256" key="4">
    <source>
        <dbReference type="ARBA" id="ARBA00022701"/>
    </source>
</evidence>
<dbReference type="InterPro" id="IPR027417">
    <property type="entry name" value="P-loop_NTPase"/>
</dbReference>
<feature type="region of interest" description="Disordered" evidence="17">
    <location>
        <begin position="844"/>
        <end position="883"/>
    </location>
</feature>
<evidence type="ECO:0000256" key="14">
    <source>
        <dbReference type="ARBA" id="ARBA00063408"/>
    </source>
</evidence>
<keyword evidence="10 15" id="KW-0505">Motor protein</keyword>
<keyword evidence="9" id="KW-0969">Cilium</keyword>
<comment type="subunit">
    <text evidence="14">Interacts with HYDIN.</text>
</comment>
<feature type="compositionally biased region" description="Polar residues" evidence="17">
    <location>
        <begin position="582"/>
        <end position="606"/>
    </location>
</feature>
<proteinExistence type="inferred from homology"/>
<dbReference type="RefSeq" id="XP_022112110.1">
    <property type="nucleotide sequence ID" value="XM_022256418.1"/>
</dbReference>
<evidence type="ECO:0000256" key="2">
    <source>
        <dbReference type="ARBA" id="ARBA00022490"/>
    </source>
</evidence>
<dbReference type="GO" id="GO:0003777">
    <property type="term" value="F:microtubule motor activity"/>
    <property type="evidence" value="ECO:0007669"/>
    <property type="project" value="InterPro"/>
</dbReference>
<feature type="region of interest" description="Disordered" evidence="17">
    <location>
        <begin position="554"/>
        <end position="645"/>
    </location>
</feature>
<comment type="function">
    <text evidence="13">Essential for normal male fertility and for progressive motility of spermatozoa.</text>
</comment>
<comment type="subcellular location">
    <subcellularLocation>
        <location evidence="1">Cytoplasm</location>
        <location evidence="1">Cytoskeleton</location>
        <location evidence="1">Flagellum axoneme</location>
    </subcellularLocation>
</comment>
<dbReference type="OrthoDB" id="3176171at2759"/>
<dbReference type="InterPro" id="IPR036961">
    <property type="entry name" value="Kinesin_motor_dom_sf"/>
</dbReference>
<dbReference type="Proteomes" id="UP000694845">
    <property type="component" value="Unplaced"/>
</dbReference>
<dbReference type="PANTHER" id="PTHR47968">
    <property type="entry name" value="CENTROMERE PROTEIN E"/>
    <property type="match status" value="1"/>
</dbReference>
<dbReference type="InterPro" id="IPR056524">
    <property type="entry name" value="KIF6/9_C"/>
</dbReference>
<evidence type="ECO:0000259" key="18">
    <source>
        <dbReference type="PROSITE" id="PS50067"/>
    </source>
</evidence>
<dbReference type="PANTHER" id="PTHR47968:SF62">
    <property type="entry name" value="KINESIN FAMILY MEMBER 5A"/>
    <property type="match status" value="1"/>
</dbReference>
<evidence type="ECO:0000256" key="15">
    <source>
        <dbReference type="PROSITE-ProRule" id="PRU00283"/>
    </source>
</evidence>
<organism evidence="19 20">
    <name type="scientific">Acanthaster planci</name>
    <name type="common">Crown-of-thorns starfish</name>
    <dbReference type="NCBI Taxonomy" id="133434"/>
    <lineage>
        <taxon>Eukaryota</taxon>
        <taxon>Metazoa</taxon>
        <taxon>Echinodermata</taxon>
        <taxon>Eleutherozoa</taxon>
        <taxon>Asterozoa</taxon>
        <taxon>Asteroidea</taxon>
        <taxon>Valvatacea</taxon>
        <taxon>Valvatida</taxon>
        <taxon>Acanthasteridae</taxon>
        <taxon>Acanthaster</taxon>
    </lineage>
</organism>
<keyword evidence="8" id="KW-0175">Coiled coil</keyword>
<evidence type="ECO:0000256" key="1">
    <source>
        <dbReference type="ARBA" id="ARBA00004611"/>
    </source>
</evidence>
<gene>
    <name evidence="20" type="primary">LOC110991184</name>
</gene>
<dbReference type="GeneID" id="110991184"/>
<evidence type="ECO:0000256" key="12">
    <source>
        <dbReference type="ARBA" id="ARBA00023273"/>
    </source>
</evidence>
<evidence type="ECO:0000256" key="17">
    <source>
        <dbReference type="SAM" id="MobiDB-lite"/>
    </source>
</evidence>
<dbReference type="InterPro" id="IPR019821">
    <property type="entry name" value="Kinesin_motor_CS"/>
</dbReference>
<sequence length="883" mass="98641">MSIKMPRILGKKNTNPITVEVKASSGDLSSDDEFQVEDEYGSLAQTPISYQDEMAKVESLASLNSSMSRRGSKVKVFVRTRPTDKFAHDLIDFEMESQAVNVHAKKDARRGVVNNQLLDWSFTMDGILHNASQDQVYDQTASDLVGQLLDGYNGTLMCYGQTGAGKTFTMTGTTENYQQRGVIPRAIAQVYKEIEERGEQAVTVRISYLEIYNEAMFDLLSTLPDAIQALPMMTISEDEFGVNIKGLSLHLAQNEEEALNLLFEGETNRAIASHTLNQASSRSHCIFTIHVESRSRTDSTAKYMKSKLNLVDLAGSERLGKTGSEGKTQQEAMFINKSLTFLEQTIIALADKKRDHIPYRQTKLTHALKDSLGGNCNTKLIANIWGEAAQIEETISTLRFAIRMRGINIEPAVNEFFDPVVLVKKLTKEIEHLKHELAMHDTLANRSQVNYEPLSEAQRLEIQSQVRRYLDGTIDELDVVNVRQIQTVFTSFKSMVGQMEQDVEARLRSKYTLIDRMDPAAVAAAQKAGVVFDDNGGATYVGEVDGQGFGLGVAPSSAKPTHSAIVSAKKAKSKRGKDRASPQPTKVVQGTTSPVPSTHPTEQSSPVRPAPLEMRESAVRAETASAAGSGGPLSELPQLPRASTPPLRTVAFEEFKHERGSEINRILIENKDILGAKKKQCRDLAKTINTTKEDIDQTRQAIDKVRNDRAEQGDFATENGELVISEEEFQLIRKLKELKAAYRLDYDELRQVKSEVQYCQKLVDQCRQRLITEFDTWYSECFLSSEDQQTSAQAGFGMRLGTMYNGDMPEDEGEKFERLQSQLLMENPDSASFYNARMRTDRRQTLESAMRQTQPRPQADRRAVGTPSRTIRNQPPSLMAVQN</sequence>
<dbReference type="KEGG" id="aplc:110991184"/>
<evidence type="ECO:0000313" key="20">
    <source>
        <dbReference type="RefSeq" id="XP_022112110.1"/>
    </source>
</evidence>
<keyword evidence="7" id="KW-0282">Flagellum</keyword>
<keyword evidence="5 15" id="KW-0547">Nucleotide-binding</keyword>
<dbReference type="AlphaFoldDB" id="A0A8B8A5B9"/>
<evidence type="ECO:0000256" key="7">
    <source>
        <dbReference type="ARBA" id="ARBA00022846"/>
    </source>
</evidence>
<dbReference type="InterPro" id="IPR027640">
    <property type="entry name" value="Kinesin-like_fam"/>
</dbReference>
<keyword evidence="2" id="KW-0963">Cytoplasm</keyword>
<dbReference type="InterPro" id="IPR001752">
    <property type="entry name" value="Kinesin_motor_dom"/>
</dbReference>
<dbReference type="SUPFAM" id="SSF52540">
    <property type="entry name" value="P-loop containing nucleoside triphosphate hydrolases"/>
    <property type="match status" value="1"/>
</dbReference>
<evidence type="ECO:0000256" key="10">
    <source>
        <dbReference type="ARBA" id="ARBA00023175"/>
    </source>
</evidence>
<dbReference type="Pfam" id="PF00225">
    <property type="entry name" value="Kinesin"/>
    <property type="match status" value="1"/>
</dbReference>
<keyword evidence="4 16" id="KW-0493">Microtubule</keyword>
<evidence type="ECO:0000313" key="19">
    <source>
        <dbReference type="Proteomes" id="UP000694845"/>
    </source>
</evidence>
<evidence type="ECO:0000256" key="8">
    <source>
        <dbReference type="ARBA" id="ARBA00023054"/>
    </source>
</evidence>
<evidence type="ECO:0000256" key="3">
    <source>
        <dbReference type="ARBA" id="ARBA00022553"/>
    </source>
</evidence>
<feature type="domain" description="Kinesin motor" evidence="18">
    <location>
        <begin position="73"/>
        <end position="407"/>
    </location>
</feature>
<dbReference type="Pfam" id="PF23735">
    <property type="entry name" value="KIF9"/>
    <property type="match status" value="1"/>
</dbReference>
<evidence type="ECO:0000256" key="16">
    <source>
        <dbReference type="RuleBase" id="RU000394"/>
    </source>
</evidence>
<dbReference type="PRINTS" id="PR00380">
    <property type="entry name" value="KINESINHEAVY"/>
</dbReference>
<reference evidence="20" key="1">
    <citation type="submission" date="2025-08" db="UniProtKB">
        <authorList>
            <consortium name="RefSeq"/>
        </authorList>
    </citation>
    <scope>IDENTIFICATION</scope>
</reference>